<gene>
    <name evidence="1" type="ORF">CRENPOLYSF1_850036</name>
</gene>
<dbReference type="EMBL" id="FUKI01000165">
    <property type="protein sequence ID" value="SJM96143.1"/>
    <property type="molecule type" value="Genomic_DNA"/>
</dbReference>
<evidence type="ECO:0000313" key="1">
    <source>
        <dbReference type="EMBL" id="SJM96143.1"/>
    </source>
</evidence>
<proteinExistence type="predicted"/>
<organism evidence="1 2">
    <name type="scientific">Crenothrix polyspora</name>
    <dbReference type="NCBI Taxonomy" id="360316"/>
    <lineage>
        <taxon>Bacteria</taxon>
        <taxon>Pseudomonadati</taxon>
        <taxon>Pseudomonadota</taxon>
        <taxon>Gammaproteobacteria</taxon>
        <taxon>Methylococcales</taxon>
        <taxon>Crenotrichaceae</taxon>
        <taxon>Crenothrix</taxon>
    </lineage>
</organism>
<sequence length="47" mass="5418">MNLLTLFHIQRFQLRTVTATVRAELVEARMVHFDKLSANGYAVTIEL</sequence>
<dbReference type="Proteomes" id="UP000195667">
    <property type="component" value="Unassembled WGS sequence"/>
</dbReference>
<dbReference type="AlphaFoldDB" id="A0A1R4HIV4"/>
<name>A0A1R4HIV4_9GAMM</name>
<evidence type="ECO:0000313" key="2">
    <source>
        <dbReference type="Proteomes" id="UP000195667"/>
    </source>
</evidence>
<accession>A0A1R4HIV4</accession>
<keyword evidence="2" id="KW-1185">Reference proteome</keyword>
<reference evidence="2" key="1">
    <citation type="submission" date="2017-02" db="EMBL/GenBank/DDBJ databases">
        <authorList>
            <person name="Daims H."/>
        </authorList>
    </citation>
    <scope>NUCLEOTIDE SEQUENCE [LARGE SCALE GENOMIC DNA]</scope>
</reference>
<protein>
    <submittedName>
        <fullName evidence="1">Uncharacterized protein</fullName>
    </submittedName>
</protein>